<evidence type="ECO:0000256" key="4">
    <source>
        <dbReference type="ARBA" id="ARBA00023163"/>
    </source>
</evidence>
<dbReference type="CDD" id="cd00067">
    <property type="entry name" value="GAL4"/>
    <property type="match status" value="1"/>
</dbReference>
<evidence type="ECO:0000256" key="5">
    <source>
        <dbReference type="ARBA" id="ARBA00023242"/>
    </source>
</evidence>
<dbReference type="EMBL" id="JARJCN010000039">
    <property type="protein sequence ID" value="KAJ7084010.1"/>
    <property type="molecule type" value="Genomic_DNA"/>
</dbReference>
<dbReference type="SMART" id="SM00066">
    <property type="entry name" value="GAL4"/>
    <property type="match status" value="1"/>
</dbReference>
<dbReference type="AlphaFoldDB" id="A0AAD6U0Q3"/>
<gene>
    <name evidence="8" type="ORF">B0H15DRAFT_403524</name>
</gene>
<dbReference type="PANTHER" id="PTHR31845">
    <property type="entry name" value="FINGER DOMAIN PROTEIN, PUTATIVE-RELATED"/>
    <property type="match status" value="1"/>
</dbReference>
<dbReference type="Pfam" id="PF00172">
    <property type="entry name" value="Zn_clus"/>
    <property type="match status" value="1"/>
</dbReference>
<dbReference type="GO" id="GO:0000981">
    <property type="term" value="F:DNA-binding transcription factor activity, RNA polymerase II-specific"/>
    <property type="evidence" value="ECO:0007669"/>
    <property type="project" value="InterPro"/>
</dbReference>
<evidence type="ECO:0000259" key="7">
    <source>
        <dbReference type="PROSITE" id="PS50048"/>
    </source>
</evidence>
<keyword evidence="2" id="KW-0805">Transcription regulation</keyword>
<evidence type="ECO:0000256" key="1">
    <source>
        <dbReference type="ARBA" id="ARBA00004123"/>
    </source>
</evidence>
<evidence type="ECO:0000256" key="3">
    <source>
        <dbReference type="ARBA" id="ARBA00023125"/>
    </source>
</evidence>
<dbReference type="CDD" id="cd12148">
    <property type="entry name" value="fungal_TF_MHR"/>
    <property type="match status" value="1"/>
</dbReference>
<protein>
    <recommendedName>
        <fullName evidence="7">Zn(2)-C6 fungal-type domain-containing protein</fullName>
    </recommendedName>
</protein>
<proteinExistence type="predicted"/>
<dbReference type="GO" id="GO:0008270">
    <property type="term" value="F:zinc ion binding"/>
    <property type="evidence" value="ECO:0007669"/>
    <property type="project" value="InterPro"/>
</dbReference>
<dbReference type="InterPro" id="IPR001138">
    <property type="entry name" value="Zn2Cys6_DnaBD"/>
</dbReference>
<dbReference type="GO" id="GO:0000976">
    <property type="term" value="F:transcription cis-regulatory region binding"/>
    <property type="evidence" value="ECO:0007669"/>
    <property type="project" value="TreeGrafter"/>
</dbReference>
<dbReference type="PANTHER" id="PTHR31845:SF17">
    <property type="entry name" value="ZN(II)2CYS6 TRANSCRIPTION FACTOR (EUROFUNG)"/>
    <property type="match status" value="1"/>
</dbReference>
<keyword evidence="5" id="KW-0539">Nucleus</keyword>
<dbReference type="InterPro" id="IPR036864">
    <property type="entry name" value="Zn2-C6_fun-type_DNA-bd_sf"/>
</dbReference>
<dbReference type="PROSITE" id="PS00463">
    <property type="entry name" value="ZN2_CY6_FUNGAL_1"/>
    <property type="match status" value="1"/>
</dbReference>
<accession>A0AAD6U0Q3</accession>
<feature type="domain" description="Zn(2)-C6 fungal-type" evidence="7">
    <location>
        <begin position="31"/>
        <end position="66"/>
    </location>
</feature>
<organism evidence="8 9">
    <name type="scientific">Mycena belliarum</name>
    <dbReference type="NCBI Taxonomy" id="1033014"/>
    <lineage>
        <taxon>Eukaryota</taxon>
        <taxon>Fungi</taxon>
        <taxon>Dikarya</taxon>
        <taxon>Basidiomycota</taxon>
        <taxon>Agaricomycotina</taxon>
        <taxon>Agaricomycetes</taxon>
        <taxon>Agaricomycetidae</taxon>
        <taxon>Agaricales</taxon>
        <taxon>Marasmiineae</taxon>
        <taxon>Mycenaceae</taxon>
        <taxon>Mycena</taxon>
    </lineage>
</organism>
<evidence type="ECO:0000313" key="8">
    <source>
        <dbReference type="EMBL" id="KAJ7084010.1"/>
    </source>
</evidence>
<dbReference type="InterPro" id="IPR051089">
    <property type="entry name" value="prtT"/>
</dbReference>
<comment type="subcellular location">
    <subcellularLocation>
        <location evidence="1">Nucleus</location>
    </subcellularLocation>
</comment>
<dbReference type="GO" id="GO:0005634">
    <property type="term" value="C:nucleus"/>
    <property type="evidence" value="ECO:0007669"/>
    <property type="project" value="UniProtKB-SubCell"/>
</dbReference>
<dbReference type="Gene3D" id="4.10.240.10">
    <property type="entry name" value="Zn(2)-C6 fungal-type DNA-binding domain"/>
    <property type="match status" value="1"/>
</dbReference>
<evidence type="ECO:0000313" key="9">
    <source>
        <dbReference type="Proteomes" id="UP001222325"/>
    </source>
</evidence>
<feature type="region of interest" description="Disordered" evidence="6">
    <location>
        <begin position="1"/>
        <end position="25"/>
    </location>
</feature>
<evidence type="ECO:0000256" key="2">
    <source>
        <dbReference type="ARBA" id="ARBA00023015"/>
    </source>
</evidence>
<sequence length="649" mass="71191">MEPLHPPMKRSRDPKDTRAAVGNKKSKSIQACMSCRKHKTRCEILNPGKSPVRCHRCQVLALQCSYEEAITPTASTSRLPSSNSESPEGAKTRAPKPMSSQLPPKDRLWSFVEHAGMDWSAPMLAIQQLSKLPHTHLHPPERPPPVLPPGELILMRIISEEQIRYLLDLFDERYTPWLNFKPATRMTSSLLDAVCCAIAARHLDDAADIKAQLQTLTEDSIARLIFNPRPSESVEAIQALLILSLWTPLGGPPEDSGRDGRLLIASAVSMAMNLRLNQASKTVAVLRAKNDGLLSAEDAEALEAALQNARLWISLTNTESMLCLGTGRVPLSRRSPEDLQLIDFPQSFDGLIEYGDVRLGIAASAFDLLEQGVGSRLQPGGDMDTWYDGITVVLEKLKRVKRLITPLPYVLERDQFYFHILHVYEGMARLLVLYFALWDARLSVAHIPQAQWWHPQFKPHSAGAVGEWGRDMVQTTEALLVSVLAADARHLGTAPDTIFTMVALAAGYVVGIKFLMLRGGIALIGASDLLLARIVSHLGDATCTPGHAAQRSAFLVMGMIARWEGRAGSTGAAVPASYPTPISENDASKATPSPSNFFEPSAFVGSAGMGTGTMLETDFNLFMDSTIPMDPNFWNNFMQTQAELVEGYP</sequence>
<dbReference type="Proteomes" id="UP001222325">
    <property type="component" value="Unassembled WGS sequence"/>
</dbReference>
<feature type="region of interest" description="Disordered" evidence="6">
    <location>
        <begin position="72"/>
        <end position="103"/>
    </location>
</feature>
<keyword evidence="4" id="KW-0804">Transcription</keyword>
<dbReference type="PROSITE" id="PS50048">
    <property type="entry name" value="ZN2_CY6_FUNGAL_2"/>
    <property type="match status" value="1"/>
</dbReference>
<feature type="compositionally biased region" description="Polar residues" evidence="6">
    <location>
        <begin position="72"/>
        <end position="86"/>
    </location>
</feature>
<reference evidence="8" key="1">
    <citation type="submission" date="2023-03" db="EMBL/GenBank/DDBJ databases">
        <title>Massive genome expansion in bonnet fungi (Mycena s.s.) driven by repeated elements and novel gene families across ecological guilds.</title>
        <authorList>
            <consortium name="Lawrence Berkeley National Laboratory"/>
            <person name="Harder C.B."/>
            <person name="Miyauchi S."/>
            <person name="Viragh M."/>
            <person name="Kuo A."/>
            <person name="Thoen E."/>
            <person name="Andreopoulos B."/>
            <person name="Lu D."/>
            <person name="Skrede I."/>
            <person name="Drula E."/>
            <person name="Henrissat B."/>
            <person name="Morin E."/>
            <person name="Kohler A."/>
            <person name="Barry K."/>
            <person name="LaButti K."/>
            <person name="Morin E."/>
            <person name="Salamov A."/>
            <person name="Lipzen A."/>
            <person name="Mereny Z."/>
            <person name="Hegedus B."/>
            <person name="Baldrian P."/>
            <person name="Stursova M."/>
            <person name="Weitz H."/>
            <person name="Taylor A."/>
            <person name="Grigoriev I.V."/>
            <person name="Nagy L.G."/>
            <person name="Martin F."/>
            <person name="Kauserud H."/>
        </authorList>
    </citation>
    <scope>NUCLEOTIDE SEQUENCE</scope>
    <source>
        <strain evidence="8">CBHHK173m</strain>
    </source>
</reference>
<dbReference type="SUPFAM" id="SSF57701">
    <property type="entry name" value="Zn2/Cys6 DNA-binding domain"/>
    <property type="match status" value="1"/>
</dbReference>
<keyword evidence="9" id="KW-1185">Reference proteome</keyword>
<evidence type="ECO:0000256" key="6">
    <source>
        <dbReference type="SAM" id="MobiDB-lite"/>
    </source>
</evidence>
<comment type="caution">
    <text evidence="8">The sequence shown here is derived from an EMBL/GenBank/DDBJ whole genome shotgun (WGS) entry which is preliminary data.</text>
</comment>
<keyword evidence="3" id="KW-0238">DNA-binding</keyword>
<name>A0AAD6U0Q3_9AGAR</name>